<dbReference type="AlphaFoldDB" id="A0A8J3SS43"/>
<dbReference type="GO" id="GO:0006825">
    <property type="term" value="P:copper ion transport"/>
    <property type="evidence" value="ECO:0007669"/>
    <property type="project" value="InterPro"/>
</dbReference>
<evidence type="ECO:0000313" key="10">
    <source>
        <dbReference type="Proteomes" id="UP000634476"/>
    </source>
</evidence>
<evidence type="ECO:0000256" key="4">
    <source>
        <dbReference type="ARBA" id="ARBA00022989"/>
    </source>
</evidence>
<evidence type="ECO:0000256" key="3">
    <source>
        <dbReference type="ARBA" id="ARBA00022692"/>
    </source>
</evidence>
<accession>A0A8J3SS43</accession>
<keyword evidence="4 7" id="KW-1133">Transmembrane helix</keyword>
<evidence type="ECO:0000256" key="7">
    <source>
        <dbReference type="SAM" id="Phobius"/>
    </source>
</evidence>
<reference evidence="9" key="1">
    <citation type="submission" date="2021-01" db="EMBL/GenBank/DDBJ databases">
        <title>Whole genome shotgun sequence of Planobispora takensis NBRC 109077.</title>
        <authorList>
            <person name="Komaki H."/>
            <person name="Tamura T."/>
        </authorList>
    </citation>
    <scope>NUCLEOTIDE SEQUENCE</scope>
    <source>
        <strain evidence="9">NBRC 109077</strain>
    </source>
</reference>
<proteinExistence type="predicted"/>
<feature type="transmembrane region" description="Helical" evidence="7">
    <location>
        <begin position="223"/>
        <end position="244"/>
    </location>
</feature>
<dbReference type="RefSeq" id="WP_239129837.1">
    <property type="nucleotide sequence ID" value="NZ_BOOK01000010.1"/>
</dbReference>
<evidence type="ECO:0000256" key="5">
    <source>
        <dbReference type="ARBA" id="ARBA00023136"/>
    </source>
</evidence>
<dbReference type="PANTHER" id="PTHR34820">
    <property type="entry name" value="INNER MEMBRANE PROTEIN YEBZ"/>
    <property type="match status" value="1"/>
</dbReference>
<comment type="subcellular location">
    <subcellularLocation>
        <location evidence="1">Cell membrane</location>
        <topology evidence="1">Multi-pass membrane protein</topology>
    </subcellularLocation>
</comment>
<feature type="transmembrane region" description="Helical" evidence="7">
    <location>
        <begin position="146"/>
        <end position="167"/>
    </location>
</feature>
<protein>
    <submittedName>
        <fullName evidence="9">Copper resistance protein CopD</fullName>
    </submittedName>
</protein>
<feature type="transmembrane region" description="Helical" evidence="7">
    <location>
        <begin position="287"/>
        <end position="307"/>
    </location>
</feature>
<dbReference type="Pfam" id="PF05425">
    <property type="entry name" value="CopD"/>
    <property type="match status" value="1"/>
</dbReference>
<evidence type="ECO:0000256" key="2">
    <source>
        <dbReference type="ARBA" id="ARBA00022475"/>
    </source>
</evidence>
<evidence type="ECO:0000259" key="8">
    <source>
        <dbReference type="Pfam" id="PF05425"/>
    </source>
</evidence>
<dbReference type="InterPro" id="IPR008457">
    <property type="entry name" value="Cu-R_CopD_dom"/>
</dbReference>
<feature type="transmembrane region" description="Helical" evidence="7">
    <location>
        <begin position="187"/>
        <end position="211"/>
    </location>
</feature>
<sequence>MSAEGNEAPAGAGKVAAPAGQVQEPGAAGQGPETAGQAREPGTGGQTLGPGAAGQARGPGRAGTLPAWGLVAGAVSAVLVATAFGAAEAVPGITLPSPLVEYGLPVLRVLLDLAAVAVVGLSFLPKLLGFDDPDRTEPVMRRARPMAVSFAWAWAVLALLTIVFMTAELNPGVFPTPGMIAEYVDEVGAGQGLLFSAACALTYAGIGLLAVRFGEKVPAELRIVIALFGLLPIPVTGHAVDSVWHDPIMVSMELHVLGAAAWTGGLTVIALLVARDRELLARILPRFSRLATLALVVVGLSGLVNGLATMALTPGTELPGALLTSEYGLLVLAKVALTALLIPLAAHIRFRLLPPIRRREGTAVAAWAAAEVTVMGLAYGVAVALTTASIT</sequence>
<feature type="transmembrane region" description="Helical" evidence="7">
    <location>
        <begin position="327"/>
        <end position="350"/>
    </location>
</feature>
<organism evidence="9 10">
    <name type="scientific">Planobispora takensis</name>
    <dbReference type="NCBI Taxonomy" id="1367882"/>
    <lineage>
        <taxon>Bacteria</taxon>
        <taxon>Bacillati</taxon>
        <taxon>Actinomycetota</taxon>
        <taxon>Actinomycetes</taxon>
        <taxon>Streptosporangiales</taxon>
        <taxon>Streptosporangiaceae</taxon>
        <taxon>Planobispora</taxon>
    </lineage>
</organism>
<dbReference type="EMBL" id="BOOK01000010">
    <property type="protein sequence ID" value="GIH99536.1"/>
    <property type="molecule type" value="Genomic_DNA"/>
</dbReference>
<evidence type="ECO:0000256" key="6">
    <source>
        <dbReference type="SAM" id="MobiDB-lite"/>
    </source>
</evidence>
<keyword evidence="10" id="KW-1185">Reference proteome</keyword>
<feature type="compositionally biased region" description="Gly residues" evidence="6">
    <location>
        <begin position="42"/>
        <end position="52"/>
    </location>
</feature>
<evidence type="ECO:0000313" key="9">
    <source>
        <dbReference type="EMBL" id="GIH99536.1"/>
    </source>
</evidence>
<gene>
    <name evidence="9" type="ORF">Pta02_15450</name>
</gene>
<keyword evidence="2" id="KW-1003">Cell membrane</keyword>
<feature type="domain" description="Copper resistance protein D" evidence="8">
    <location>
        <begin position="281"/>
        <end position="385"/>
    </location>
</feature>
<name>A0A8J3SS43_9ACTN</name>
<keyword evidence="5 7" id="KW-0472">Membrane</keyword>
<dbReference type="GO" id="GO:0005886">
    <property type="term" value="C:plasma membrane"/>
    <property type="evidence" value="ECO:0007669"/>
    <property type="project" value="UniProtKB-SubCell"/>
</dbReference>
<dbReference type="InterPro" id="IPR032694">
    <property type="entry name" value="CopC/D"/>
</dbReference>
<feature type="compositionally biased region" description="Low complexity" evidence="6">
    <location>
        <begin position="8"/>
        <end position="23"/>
    </location>
</feature>
<dbReference type="Proteomes" id="UP000634476">
    <property type="component" value="Unassembled WGS sequence"/>
</dbReference>
<feature type="transmembrane region" description="Helical" evidence="7">
    <location>
        <begin position="106"/>
        <end position="125"/>
    </location>
</feature>
<dbReference type="PANTHER" id="PTHR34820:SF4">
    <property type="entry name" value="INNER MEMBRANE PROTEIN YEBZ"/>
    <property type="match status" value="1"/>
</dbReference>
<feature type="transmembrane region" description="Helical" evidence="7">
    <location>
        <begin position="256"/>
        <end position="275"/>
    </location>
</feature>
<evidence type="ECO:0000256" key="1">
    <source>
        <dbReference type="ARBA" id="ARBA00004651"/>
    </source>
</evidence>
<keyword evidence="3 7" id="KW-0812">Transmembrane</keyword>
<feature type="region of interest" description="Disordered" evidence="6">
    <location>
        <begin position="1"/>
        <end position="60"/>
    </location>
</feature>
<feature type="transmembrane region" description="Helical" evidence="7">
    <location>
        <begin position="362"/>
        <end position="385"/>
    </location>
</feature>
<feature type="transmembrane region" description="Helical" evidence="7">
    <location>
        <begin position="65"/>
        <end position="86"/>
    </location>
</feature>
<comment type="caution">
    <text evidence="9">The sequence shown here is derived from an EMBL/GenBank/DDBJ whole genome shotgun (WGS) entry which is preliminary data.</text>
</comment>